<feature type="region of interest" description="Disordered" evidence="1">
    <location>
        <begin position="59"/>
        <end position="80"/>
    </location>
</feature>
<feature type="compositionally biased region" description="Basic and acidic residues" evidence="1">
    <location>
        <begin position="64"/>
        <end position="80"/>
    </location>
</feature>
<organism evidence="2 3">
    <name type="scientific">Pseudallescheria apiosperma</name>
    <name type="common">Scedosporium apiospermum</name>
    <dbReference type="NCBI Taxonomy" id="563466"/>
    <lineage>
        <taxon>Eukaryota</taxon>
        <taxon>Fungi</taxon>
        <taxon>Dikarya</taxon>
        <taxon>Ascomycota</taxon>
        <taxon>Pezizomycotina</taxon>
        <taxon>Sordariomycetes</taxon>
        <taxon>Hypocreomycetidae</taxon>
        <taxon>Microascales</taxon>
        <taxon>Microascaceae</taxon>
        <taxon>Scedosporium</taxon>
    </lineage>
</organism>
<dbReference type="VEuPathDB" id="FungiDB:SAPIO_CDS3540"/>
<evidence type="ECO:0000313" key="3">
    <source>
        <dbReference type="Proteomes" id="UP000028545"/>
    </source>
</evidence>
<protein>
    <submittedName>
        <fullName evidence="2">Uncharacterized protein</fullName>
    </submittedName>
</protein>
<comment type="caution">
    <text evidence="2">The sequence shown here is derived from an EMBL/GenBank/DDBJ whole genome shotgun (WGS) entry which is preliminary data.</text>
</comment>
<dbReference type="AlphaFoldDB" id="A0A084GB08"/>
<gene>
    <name evidence="2" type="ORF">SAPIO_CDS3540</name>
</gene>
<dbReference type="EMBL" id="JOWA01000088">
    <property type="protein sequence ID" value="KEZ44520.1"/>
    <property type="molecule type" value="Genomic_DNA"/>
</dbReference>
<feature type="compositionally biased region" description="Low complexity" evidence="1">
    <location>
        <begin position="18"/>
        <end position="34"/>
    </location>
</feature>
<proteinExistence type="predicted"/>
<feature type="region of interest" description="Disordered" evidence="1">
    <location>
        <begin position="1"/>
        <end position="39"/>
    </location>
</feature>
<accession>A0A084GB08</accession>
<dbReference type="GeneID" id="27722612"/>
<evidence type="ECO:0000256" key="1">
    <source>
        <dbReference type="SAM" id="MobiDB-lite"/>
    </source>
</evidence>
<keyword evidence="3" id="KW-1185">Reference proteome</keyword>
<evidence type="ECO:0000313" key="2">
    <source>
        <dbReference type="EMBL" id="KEZ44520.1"/>
    </source>
</evidence>
<dbReference type="Proteomes" id="UP000028545">
    <property type="component" value="Unassembled WGS sequence"/>
</dbReference>
<dbReference type="RefSeq" id="XP_016644319.1">
    <property type="nucleotide sequence ID" value="XM_016786313.1"/>
</dbReference>
<dbReference type="KEGG" id="sapo:SAPIO_CDS3540"/>
<name>A0A084GB08_PSEDA</name>
<sequence>MSTFSTPGAMSTAGRRGTSTASPTAATPSSASASHLPRAGTKAALTTHLVIIGEVVQVLPLEQVKPEEPEPEPKPKPTSG</sequence>
<reference evidence="2 3" key="1">
    <citation type="journal article" date="2014" name="Genome Announc.">
        <title>Draft genome sequence of the pathogenic fungus Scedosporium apiospermum.</title>
        <authorList>
            <person name="Vandeputte P."/>
            <person name="Ghamrawi S."/>
            <person name="Rechenmann M."/>
            <person name="Iltis A."/>
            <person name="Giraud S."/>
            <person name="Fleury M."/>
            <person name="Thornton C."/>
            <person name="Delhaes L."/>
            <person name="Meyer W."/>
            <person name="Papon N."/>
            <person name="Bouchara J.P."/>
        </authorList>
    </citation>
    <scope>NUCLEOTIDE SEQUENCE [LARGE SCALE GENOMIC DNA]</scope>
    <source>
        <strain evidence="2 3">IHEM 14462</strain>
    </source>
</reference>
<dbReference type="HOGENOM" id="CLU_2591138_0_0_1"/>